<keyword evidence="2" id="KW-1185">Reference proteome</keyword>
<accession>A0ACC2TUF0</accession>
<sequence length="471" mass="53838">MIWSFLVRLAACEQHIFQFIVHEAEQKGEVRINQHLPGPTIHAALGDTVIVDVLNFLDVDLRMVWHGINQTPNPPGGLDLSQPPMRPKESITYTFEASKVGSFYYQAQTDFMLSGYGTVLVEGDFDHLLDISNHDPEYFHDAAIPIIISEAWASGQPKKDQPESFQINGKHKENYVLYARDQHNYLLHIIAATTQTRAFFWIEDHSFTVIMVDGTYIEPVDVDHVQIDPGQRIAVLIYSTQHPKNYFMYVQDANANAVSIGVLRYDRVPIPYSLLLHKPTSSRTFPPSRWIEDQLKTSSFYRDDFPPSNTTANILLNITQDTLFHINRHDPKDTYSVRVGQDVQIVFQMYSKLNQACESTTWYLQGHSFHRVGSAEGIYDSSLLPLIDNYLASDEATTLLMDTFTHFPSDTLLYHEEMYFVETSKPPAGISNCGWYAIRFQATNPGLWSLESTILPHKTRGLHTKLLVHHY</sequence>
<proteinExistence type="predicted"/>
<dbReference type="Proteomes" id="UP001165960">
    <property type="component" value="Unassembled WGS sequence"/>
</dbReference>
<evidence type="ECO:0000313" key="2">
    <source>
        <dbReference type="Proteomes" id="UP001165960"/>
    </source>
</evidence>
<reference evidence="1" key="1">
    <citation type="submission" date="2022-04" db="EMBL/GenBank/DDBJ databases">
        <title>Genome of the entomopathogenic fungus Entomophthora muscae.</title>
        <authorList>
            <person name="Elya C."/>
            <person name="Lovett B.R."/>
            <person name="Lee E."/>
            <person name="Macias A.M."/>
            <person name="Hajek A.E."/>
            <person name="De Bivort B.L."/>
            <person name="Kasson M.T."/>
            <person name="De Fine Licht H.H."/>
            <person name="Stajich J.E."/>
        </authorList>
    </citation>
    <scope>NUCLEOTIDE SEQUENCE</scope>
    <source>
        <strain evidence="1">Berkeley</strain>
    </source>
</reference>
<organism evidence="1 2">
    <name type="scientific">Entomophthora muscae</name>
    <dbReference type="NCBI Taxonomy" id="34485"/>
    <lineage>
        <taxon>Eukaryota</taxon>
        <taxon>Fungi</taxon>
        <taxon>Fungi incertae sedis</taxon>
        <taxon>Zoopagomycota</taxon>
        <taxon>Entomophthoromycotina</taxon>
        <taxon>Entomophthoromycetes</taxon>
        <taxon>Entomophthorales</taxon>
        <taxon>Entomophthoraceae</taxon>
        <taxon>Entomophthora</taxon>
    </lineage>
</organism>
<gene>
    <name evidence="1" type="ORF">DSO57_1007852</name>
</gene>
<evidence type="ECO:0000313" key="1">
    <source>
        <dbReference type="EMBL" id="KAJ9078298.1"/>
    </source>
</evidence>
<comment type="caution">
    <text evidence="1">The sequence shown here is derived from an EMBL/GenBank/DDBJ whole genome shotgun (WGS) entry which is preliminary data.</text>
</comment>
<dbReference type="EMBL" id="QTSX02002153">
    <property type="protein sequence ID" value="KAJ9078298.1"/>
    <property type="molecule type" value="Genomic_DNA"/>
</dbReference>
<name>A0ACC2TUF0_9FUNG</name>
<protein>
    <submittedName>
        <fullName evidence="1">Uncharacterized protein</fullName>
    </submittedName>
</protein>